<feature type="domain" description="DUF5675" evidence="1">
    <location>
        <begin position="6"/>
        <end position="119"/>
    </location>
</feature>
<evidence type="ECO:0000313" key="3">
    <source>
        <dbReference type="Proteomes" id="UP001385389"/>
    </source>
</evidence>
<keyword evidence="3" id="KW-1185">Reference proteome</keyword>
<organism evidence="2 3">
    <name type="scientific">Pseudodesulfovibrio methanolicus</name>
    <dbReference type="NCBI Taxonomy" id="3126690"/>
    <lineage>
        <taxon>Bacteria</taxon>
        <taxon>Pseudomonadati</taxon>
        <taxon>Thermodesulfobacteriota</taxon>
        <taxon>Desulfovibrionia</taxon>
        <taxon>Desulfovibrionales</taxon>
        <taxon>Desulfovibrionaceae</taxon>
    </lineage>
</organism>
<accession>A0ABZ2J1F2</accession>
<evidence type="ECO:0000313" key="2">
    <source>
        <dbReference type="EMBL" id="WWX22936.1"/>
    </source>
</evidence>
<dbReference type="Pfam" id="PF18925">
    <property type="entry name" value="DUF5675"/>
    <property type="match status" value="1"/>
</dbReference>
<reference evidence="2 3" key="1">
    <citation type="submission" date="2024-03" db="EMBL/GenBank/DDBJ databases">
        <title>Phenotype and Genome Characterization of a Sulfate-Reducing Bacterium Pseudodesulfovibrio sp. strain 5S69, isolated from Petroleum Reservoir in Tatarstan (Russia).</title>
        <authorList>
            <person name="Bidzhieva S.K."/>
            <person name="Kadnikov V."/>
            <person name="Tourova T.P."/>
            <person name="Samigullina S.R."/>
            <person name="Sokolova D.S."/>
            <person name="Poltaraus A.B."/>
            <person name="Avtukh A.N."/>
            <person name="Tereshina V.M."/>
            <person name="Mardanov A.V."/>
            <person name="Nazina T.N."/>
        </authorList>
    </citation>
    <scope>NUCLEOTIDE SEQUENCE [LARGE SCALE GENOMIC DNA]</scope>
    <source>
        <strain evidence="2 3">5S69</strain>
    </source>
</reference>
<dbReference type="RefSeq" id="WP_338668652.1">
    <property type="nucleotide sequence ID" value="NZ_CP146609.1"/>
</dbReference>
<dbReference type="InterPro" id="IPR043732">
    <property type="entry name" value="DUF5675"/>
</dbReference>
<name>A0ABZ2J1F2_9BACT</name>
<dbReference type="EMBL" id="CP146609">
    <property type="protein sequence ID" value="WWX22936.1"/>
    <property type="molecule type" value="Genomic_DNA"/>
</dbReference>
<proteinExistence type="predicted"/>
<dbReference type="Proteomes" id="UP001385389">
    <property type="component" value="Chromosome"/>
</dbReference>
<protein>
    <submittedName>
        <fullName evidence="2">DUF5675 family protein</fullName>
    </submittedName>
</protein>
<sequence>MKKVDIMRLEKSEEGTFGVLRLDGRVQCVTLEPPERGNRVGVSCIPAGTYTCRRVDSPTFGRTFEVADVPGRTAILFHQGNVASDTHGCILLGSRFGRLGPERGVLDSRAAFREFLDHCSGEQTFQFEIAE</sequence>
<gene>
    <name evidence="2" type="ORF">V8V93_01765</name>
</gene>
<evidence type="ECO:0000259" key="1">
    <source>
        <dbReference type="Pfam" id="PF18925"/>
    </source>
</evidence>